<sequence length="119" mass="13459">MVHPKECNSTLDSNCAETFDHRLENNPLQPKACTIYLAQYCVKVTGIWGGIVGTHRFCSSKDLGDRCQNVIYPDHDRMYRPCVHTCSADGCNSAATYWTKRTIAFIITAVFVSLKMMKF</sequence>
<evidence type="ECO:0000313" key="3">
    <source>
        <dbReference type="EMBL" id="VDI30636.1"/>
    </source>
</evidence>
<reference evidence="3" key="1">
    <citation type="submission" date="2018-11" db="EMBL/GenBank/DDBJ databases">
        <authorList>
            <person name="Alioto T."/>
            <person name="Alioto T."/>
        </authorList>
    </citation>
    <scope>NUCLEOTIDE SEQUENCE</scope>
</reference>
<keyword evidence="1" id="KW-0732">Signal</keyword>
<accession>A0A8B6E6S8</accession>
<keyword evidence="4" id="KW-1185">Reference proteome</keyword>
<dbReference type="GO" id="GO:0030431">
    <property type="term" value="P:sleep"/>
    <property type="evidence" value="ECO:0007669"/>
    <property type="project" value="InterPro"/>
</dbReference>
<organism evidence="3 4">
    <name type="scientific">Mytilus galloprovincialis</name>
    <name type="common">Mediterranean mussel</name>
    <dbReference type="NCBI Taxonomy" id="29158"/>
    <lineage>
        <taxon>Eukaryota</taxon>
        <taxon>Metazoa</taxon>
        <taxon>Spiralia</taxon>
        <taxon>Lophotrochozoa</taxon>
        <taxon>Mollusca</taxon>
        <taxon>Bivalvia</taxon>
        <taxon>Autobranchia</taxon>
        <taxon>Pteriomorphia</taxon>
        <taxon>Mytilida</taxon>
        <taxon>Mytiloidea</taxon>
        <taxon>Mytilidae</taxon>
        <taxon>Mytilinae</taxon>
        <taxon>Mytilus</taxon>
    </lineage>
</organism>
<keyword evidence="2" id="KW-0325">Glycoprotein</keyword>
<evidence type="ECO:0000256" key="1">
    <source>
        <dbReference type="ARBA" id="ARBA00022729"/>
    </source>
</evidence>
<dbReference type="Proteomes" id="UP000596742">
    <property type="component" value="Unassembled WGS sequence"/>
</dbReference>
<evidence type="ECO:0000256" key="2">
    <source>
        <dbReference type="ARBA" id="ARBA00023180"/>
    </source>
</evidence>
<proteinExistence type="predicted"/>
<dbReference type="CDD" id="cd23590">
    <property type="entry name" value="TFP_LU_ECD_Bou"/>
    <property type="match status" value="1"/>
</dbReference>
<name>A0A8B6E6S8_MYTGA</name>
<dbReference type="AlphaFoldDB" id="A0A8B6E6S8"/>
<gene>
    <name evidence="3" type="ORF">MGAL_10B041811</name>
</gene>
<dbReference type="GO" id="GO:0032222">
    <property type="term" value="P:regulation of synaptic transmission, cholinergic"/>
    <property type="evidence" value="ECO:0007669"/>
    <property type="project" value="InterPro"/>
</dbReference>
<dbReference type="Pfam" id="PF17064">
    <property type="entry name" value="QVR"/>
    <property type="match status" value="1"/>
</dbReference>
<comment type="caution">
    <text evidence="3">The sequence shown here is derived from an EMBL/GenBank/DDBJ whole genome shotgun (WGS) entry which is preliminary data.</text>
</comment>
<protein>
    <recommendedName>
        <fullName evidence="5">Protein quiver</fullName>
    </recommendedName>
</protein>
<evidence type="ECO:0008006" key="5">
    <source>
        <dbReference type="Google" id="ProtNLM"/>
    </source>
</evidence>
<evidence type="ECO:0000313" key="4">
    <source>
        <dbReference type="Proteomes" id="UP000596742"/>
    </source>
</evidence>
<dbReference type="EMBL" id="UYJE01004717">
    <property type="protein sequence ID" value="VDI30636.1"/>
    <property type="molecule type" value="Genomic_DNA"/>
</dbReference>
<dbReference type="OrthoDB" id="8188641at2759"/>
<dbReference type="InterPro" id="IPR031424">
    <property type="entry name" value="QVR-like"/>
</dbReference>